<feature type="transmembrane region" description="Helical" evidence="1">
    <location>
        <begin position="20"/>
        <end position="43"/>
    </location>
</feature>
<dbReference type="KEGG" id="fwa:DCMF_19885"/>
<proteinExistence type="predicted"/>
<keyword evidence="1" id="KW-0812">Transmembrane</keyword>
<keyword evidence="1" id="KW-0472">Membrane</keyword>
<gene>
    <name evidence="2" type="ORF">DCMF_19885</name>
</gene>
<dbReference type="Proteomes" id="UP000323521">
    <property type="component" value="Chromosome"/>
</dbReference>
<sequence length="78" mass="8875">MVGKLYRLDIIDGSMIGSLLHWAIRFIVFVALFLLGSFVIWIVKLITAVPIWLWFTLLVVGLISVIIHSYKESIKGTE</sequence>
<evidence type="ECO:0000313" key="2">
    <source>
        <dbReference type="EMBL" id="ATW26719.1"/>
    </source>
</evidence>
<name>A0A3G1KWH9_FORW1</name>
<dbReference type="AlphaFoldDB" id="A0A3G1KWH9"/>
<protein>
    <submittedName>
        <fullName evidence="2">Uncharacterized protein</fullName>
    </submittedName>
</protein>
<feature type="transmembrane region" description="Helical" evidence="1">
    <location>
        <begin position="49"/>
        <end position="70"/>
    </location>
</feature>
<accession>A0A3G1KWH9</accession>
<dbReference type="EMBL" id="CP017634">
    <property type="protein sequence ID" value="ATW26719.1"/>
    <property type="molecule type" value="Genomic_DNA"/>
</dbReference>
<keyword evidence="1" id="KW-1133">Transmembrane helix</keyword>
<keyword evidence="3" id="KW-1185">Reference proteome</keyword>
<evidence type="ECO:0000313" key="3">
    <source>
        <dbReference type="Proteomes" id="UP000323521"/>
    </source>
</evidence>
<evidence type="ECO:0000256" key="1">
    <source>
        <dbReference type="SAM" id="Phobius"/>
    </source>
</evidence>
<organism evidence="2 3">
    <name type="scientific">Formimonas warabiya</name>
    <dbReference type="NCBI Taxonomy" id="1761012"/>
    <lineage>
        <taxon>Bacteria</taxon>
        <taxon>Bacillati</taxon>
        <taxon>Bacillota</taxon>
        <taxon>Clostridia</taxon>
        <taxon>Eubacteriales</taxon>
        <taxon>Peptococcaceae</taxon>
        <taxon>Candidatus Formimonas</taxon>
    </lineage>
</organism>
<reference evidence="2 3" key="1">
    <citation type="submission" date="2016-10" db="EMBL/GenBank/DDBJ databases">
        <title>Complete Genome Sequence of Peptococcaceae strain DCMF.</title>
        <authorList>
            <person name="Edwards R.J."/>
            <person name="Holland S.I."/>
            <person name="Deshpande N.P."/>
            <person name="Wong Y.K."/>
            <person name="Ertan H."/>
            <person name="Manefield M."/>
            <person name="Russell T.L."/>
            <person name="Lee M.J."/>
        </authorList>
    </citation>
    <scope>NUCLEOTIDE SEQUENCE [LARGE SCALE GENOMIC DNA]</scope>
    <source>
        <strain evidence="2 3">DCMF</strain>
    </source>
</reference>